<evidence type="ECO:0000256" key="1">
    <source>
        <dbReference type="ARBA" id="ARBA00004613"/>
    </source>
</evidence>
<dbReference type="Pfam" id="PF10530">
    <property type="entry name" value="Toxin_35"/>
    <property type="match status" value="1"/>
</dbReference>
<dbReference type="GO" id="GO:0090729">
    <property type="term" value="F:toxin activity"/>
    <property type="evidence" value="ECO:0007669"/>
    <property type="project" value="InterPro"/>
</dbReference>
<dbReference type="EMBL" id="HAHH01000965">
    <property type="protein sequence ID" value="SNX37977.1"/>
    <property type="molecule type" value="Transcribed_RNA"/>
</dbReference>
<sequence length="122" mass="14354">MKFVLCFLVLCVISAYAFQDREFPYEYENQQEVARSPKCTPRYHECTQDRHSCCRGKLFKDQCLCFYPESNSGKDSLQEFCSCQQPWLFDKTEVISQMAQKQHRLNSTIVIYRLCARGGINK</sequence>
<reference evidence="5" key="2">
    <citation type="submission" date="2019-05" db="EMBL/GenBank/DDBJ databases">
        <title>Unravelling the molecular evolution of spider venoms.</title>
        <authorList>
            <person name="Pineda S."/>
        </authorList>
    </citation>
    <scope>NUCLEOTIDE SEQUENCE</scope>
</reference>
<dbReference type="PROSITE" id="PS60029">
    <property type="entry name" value="SPIDER_CSTX"/>
    <property type="match status" value="1"/>
</dbReference>
<evidence type="ECO:0000256" key="4">
    <source>
        <dbReference type="SAM" id="SignalP"/>
    </source>
</evidence>
<organism evidence="5">
    <name type="scientific">Deinopis subrufa</name>
    <name type="common">Rufous net-casting spider</name>
    <dbReference type="NCBI Taxonomy" id="1905329"/>
    <lineage>
        <taxon>Eukaryota</taxon>
        <taxon>Metazoa</taxon>
        <taxon>Ecdysozoa</taxon>
        <taxon>Arthropoda</taxon>
        <taxon>Chelicerata</taxon>
        <taxon>Arachnida</taxon>
        <taxon>Araneae</taxon>
        <taxon>Araneomorphae</taxon>
        <taxon>Entelegynae</taxon>
        <taxon>Deinopoidea</taxon>
        <taxon>Deinopidae</taxon>
        <taxon>Deinopis</taxon>
    </lineage>
</organism>
<reference evidence="5" key="1">
    <citation type="submission" date="2017-05" db="EMBL/GenBank/DDBJ databases">
        <authorList>
            <person name="QRISCLOUD D."/>
        </authorList>
    </citation>
    <scope>NUCLEOTIDE SEQUENCE</scope>
</reference>
<proteinExistence type="predicted"/>
<protein>
    <submittedName>
        <fullName evidence="5">U56-Deinotoxin-Dsu1g_1</fullName>
    </submittedName>
</protein>
<feature type="chain" id="PRO_5020518580" evidence="4">
    <location>
        <begin position="18"/>
        <end position="122"/>
    </location>
</feature>
<evidence type="ECO:0000313" key="5">
    <source>
        <dbReference type="EMBL" id="SNX37977.1"/>
    </source>
</evidence>
<evidence type="ECO:0000256" key="3">
    <source>
        <dbReference type="ARBA" id="ARBA00023157"/>
    </source>
</evidence>
<dbReference type="GO" id="GO:0005576">
    <property type="term" value="C:extracellular region"/>
    <property type="evidence" value="ECO:0007669"/>
    <property type="project" value="UniProtKB-SubCell"/>
</dbReference>
<keyword evidence="2" id="KW-0964">Secreted</keyword>
<evidence type="ECO:0000256" key="2">
    <source>
        <dbReference type="ARBA" id="ARBA00022525"/>
    </source>
</evidence>
<keyword evidence="3" id="KW-1015">Disulfide bond</keyword>
<dbReference type="AlphaFoldDB" id="A0A4Q8KD94"/>
<dbReference type="InterPro" id="IPR011142">
    <property type="entry name" value="Spider_toxin_CSTX_Knottin_CS"/>
</dbReference>
<accession>A0A4Q8KD94</accession>
<keyword evidence="4" id="KW-0732">Signal</keyword>
<feature type="signal peptide" evidence="4">
    <location>
        <begin position="1"/>
        <end position="17"/>
    </location>
</feature>
<comment type="subcellular location">
    <subcellularLocation>
        <location evidence="1">Secreted</location>
    </subcellularLocation>
</comment>
<dbReference type="InterPro" id="IPR019553">
    <property type="entry name" value="Spider_toxin_CSTX_knottin"/>
</dbReference>
<name>A0A4Q8KD94_DEISU</name>